<organism evidence="2 3">
    <name type="scientific">Marchantia polymorpha</name>
    <name type="common">Common liverwort</name>
    <name type="synonym">Marchantia aquatica</name>
    <dbReference type="NCBI Taxonomy" id="3197"/>
    <lineage>
        <taxon>Eukaryota</taxon>
        <taxon>Viridiplantae</taxon>
        <taxon>Streptophyta</taxon>
        <taxon>Embryophyta</taxon>
        <taxon>Marchantiophyta</taxon>
        <taxon>Marchantiopsida</taxon>
        <taxon>Marchantiidae</taxon>
        <taxon>Marchantiales</taxon>
        <taxon>Marchantiaceae</taxon>
        <taxon>Marchantia</taxon>
    </lineage>
</organism>
<proteinExistence type="predicted"/>
<dbReference type="PANTHER" id="PTHR43685:SF3">
    <property type="entry name" value="SLR2126 PROTEIN"/>
    <property type="match status" value="1"/>
</dbReference>
<dbReference type="AlphaFoldDB" id="A0A2R6XEC1"/>
<evidence type="ECO:0000256" key="1">
    <source>
        <dbReference type="SAM" id="MobiDB-lite"/>
    </source>
</evidence>
<evidence type="ECO:0000313" key="2">
    <source>
        <dbReference type="EMBL" id="PTQ44451.1"/>
    </source>
</evidence>
<dbReference type="PANTHER" id="PTHR43685">
    <property type="entry name" value="GLYCOSYLTRANSFERASE"/>
    <property type="match status" value="1"/>
</dbReference>
<keyword evidence="3" id="KW-1185">Reference proteome</keyword>
<feature type="region of interest" description="Disordered" evidence="1">
    <location>
        <begin position="78"/>
        <end position="100"/>
    </location>
</feature>
<evidence type="ECO:0000313" key="3">
    <source>
        <dbReference type="Proteomes" id="UP000244005"/>
    </source>
</evidence>
<name>A0A2R6XEC1_MARPO</name>
<accession>A0A2R6XEC1</accession>
<protein>
    <submittedName>
        <fullName evidence="2">Uncharacterized protein</fullName>
    </submittedName>
</protein>
<dbReference type="OrthoDB" id="206708at2759"/>
<dbReference type="Proteomes" id="UP000244005">
    <property type="component" value="Unassembled WGS sequence"/>
</dbReference>
<gene>
    <name evidence="2" type="ORF">MARPO_0020s0106</name>
</gene>
<reference evidence="3" key="1">
    <citation type="journal article" date="2017" name="Cell">
        <title>Insights into land plant evolution garnered from the Marchantia polymorpha genome.</title>
        <authorList>
            <person name="Bowman J.L."/>
            <person name="Kohchi T."/>
            <person name="Yamato K.T."/>
            <person name="Jenkins J."/>
            <person name="Shu S."/>
            <person name="Ishizaki K."/>
            <person name="Yamaoka S."/>
            <person name="Nishihama R."/>
            <person name="Nakamura Y."/>
            <person name="Berger F."/>
            <person name="Adam C."/>
            <person name="Aki S.S."/>
            <person name="Althoff F."/>
            <person name="Araki T."/>
            <person name="Arteaga-Vazquez M.A."/>
            <person name="Balasubrmanian S."/>
            <person name="Barry K."/>
            <person name="Bauer D."/>
            <person name="Boehm C.R."/>
            <person name="Briginshaw L."/>
            <person name="Caballero-Perez J."/>
            <person name="Catarino B."/>
            <person name="Chen F."/>
            <person name="Chiyoda S."/>
            <person name="Chovatia M."/>
            <person name="Davies K.M."/>
            <person name="Delmans M."/>
            <person name="Demura T."/>
            <person name="Dierschke T."/>
            <person name="Dolan L."/>
            <person name="Dorantes-Acosta A.E."/>
            <person name="Eklund D.M."/>
            <person name="Florent S.N."/>
            <person name="Flores-Sandoval E."/>
            <person name="Fujiyama A."/>
            <person name="Fukuzawa H."/>
            <person name="Galik B."/>
            <person name="Grimanelli D."/>
            <person name="Grimwood J."/>
            <person name="Grossniklaus U."/>
            <person name="Hamada T."/>
            <person name="Haseloff J."/>
            <person name="Hetherington A.J."/>
            <person name="Higo A."/>
            <person name="Hirakawa Y."/>
            <person name="Hundley H.N."/>
            <person name="Ikeda Y."/>
            <person name="Inoue K."/>
            <person name="Inoue S.I."/>
            <person name="Ishida S."/>
            <person name="Jia Q."/>
            <person name="Kakita M."/>
            <person name="Kanazawa T."/>
            <person name="Kawai Y."/>
            <person name="Kawashima T."/>
            <person name="Kennedy M."/>
            <person name="Kinose K."/>
            <person name="Kinoshita T."/>
            <person name="Kohara Y."/>
            <person name="Koide E."/>
            <person name="Komatsu K."/>
            <person name="Kopischke S."/>
            <person name="Kubo M."/>
            <person name="Kyozuka J."/>
            <person name="Lagercrantz U."/>
            <person name="Lin S.S."/>
            <person name="Lindquist E."/>
            <person name="Lipzen A.M."/>
            <person name="Lu C.W."/>
            <person name="De Luna E."/>
            <person name="Martienssen R.A."/>
            <person name="Minamino N."/>
            <person name="Mizutani M."/>
            <person name="Mizutani M."/>
            <person name="Mochizuki N."/>
            <person name="Monte I."/>
            <person name="Mosher R."/>
            <person name="Nagasaki H."/>
            <person name="Nakagami H."/>
            <person name="Naramoto S."/>
            <person name="Nishitani K."/>
            <person name="Ohtani M."/>
            <person name="Okamoto T."/>
            <person name="Okumura M."/>
            <person name="Phillips J."/>
            <person name="Pollak B."/>
            <person name="Reinders A."/>
            <person name="Rovekamp M."/>
            <person name="Sano R."/>
            <person name="Sawa S."/>
            <person name="Schmid M.W."/>
            <person name="Shirakawa M."/>
            <person name="Solano R."/>
            <person name="Spunde A."/>
            <person name="Suetsugu N."/>
            <person name="Sugano S."/>
            <person name="Sugiyama A."/>
            <person name="Sun R."/>
            <person name="Suzuki Y."/>
            <person name="Takenaka M."/>
            <person name="Takezawa D."/>
            <person name="Tomogane H."/>
            <person name="Tsuzuki M."/>
            <person name="Ueda T."/>
            <person name="Umeda M."/>
            <person name="Ward J.M."/>
            <person name="Watanabe Y."/>
            <person name="Yazaki K."/>
            <person name="Yokoyama R."/>
            <person name="Yoshitake Y."/>
            <person name="Yotsui I."/>
            <person name="Zachgo S."/>
            <person name="Schmutz J."/>
        </authorList>
    </citation>
    <scope>NUCLEOTIDE SEQUENCE [LARGE SCALE GENOMIC DNA]</scope>
    <source>
        <strain evidence="3">Tak-1</strain>
    </source>
</reference>
<dbReference type="Gramene" id="Mp4g23430.1">
    <property type="protein sequence ID" value="Mp4g23430.1.cds"/>
    <property type="gene ID" value="Mp4g23430"/>
</dbReference>
<dbReference type="EMBL" id="KZ772692">
    <property type="protein sequence ID" value="PTQ44451.1"/>
    <property type="molecule type" value="Genomic_DNA"/>
</dbReference>
<sequence>MAFYVGSFETTENLMGGNSGLVVKKRESSSGMQSQIAKVDYELCGVARFEVIVVDDGSTDGTVEFHTSERDDVHEGCQNVDSQVDETRDEDSGRNSRNCRVHGQEIGAGSMPFAQQSIQFSHWCHYMPDLVVTRSLLNAHGQASRDAFLEDGDDRTFTYDRVVNTSNFKNPQSEKVKITDYSTTFFATAAKLLGADADGPFDVVFNEYSREDFELGASFIQTYSSTLRLKQGGARIKHAPEAVGYHWHTAFLVNQLHKLIEQEKQRGHSGVHFYQKHPNLNVQLMMQMILFHELLWFILT</sequence>
<dbReference type="InterPro" id="IPR050834">
    <property type="entry name" value="Glycosyltransf_2"/>
</dbReference>